<evidence type="ECO:0000313" key="3">
    <source>
        <dbReference type="EMBL" id="MBB4653261.1"/>
    </source>
</evidence>
<dbReference type="Pfam" id="PF23124">
    <property type="entry name" value="Xre_MbcA_ParS-like_N"/>
    <property type="match status" value="1"/>
</dbReference>
<dbReference type="RefSeq" id="WP_183264613.1">
    <property type="nucleotide sequence ID" value="NZ_BAAAVZ010000020.1"/>
</dbReference>
<dbReference type="InterPro" id="IPR056313">
    <property type="entry name" value="Xre_MbcA_ParS-like_N"/>
</dbReference>
<reference evidence="3 4" key="1">
    <citation type="submission" date="2020-08" db="EMBL/GenBank/DDBJ databases">
        <title>Genomic Encyclopedia of Type Strains, Phase IV (KMG-IV): sequencing the most valuable type-strain genomes for metagenomic binning, comparative biology and taxonomic classification.</title>
        <authorList>
            <person name="Goeker M."/>
        </authorList>
    </citation>
    <scope>NUCLEOTIDE SEQUENCE [LARGE SCALE GENOMIC DNA]</scope>
    <source>
        <strain evidence="3 4">DSM 7050</strain>
    </source>
</reference>
<dbReference type="InterPro" id="IPR056312">
    <property type="entry name" value="Xre-MbcA-ParS_M"/>
</dbReference>
<dbReference type="Pfam" id="PF23125">
    <property type="entry name" value="Xre-MbcA-ParS_M"/>
    <property type="match status" value="1"/>
</dbReference>
<evidence type="ECO:0000259" key="2">
    <source>
        <dbReference type="Pfam" id="PF23125"/>
    </source>
</evidence>
<evidence type="ECO:0000313" key="4">
    <source>
        <dbReference type="Proteomes" id="UP000539538"/>
    </source>
</evidence>
<evidence type="ECO:0008006" key="5">
    <source>
        <dbReference type="Google" id="ProtNLM"/>
    </source>
</evidence>
<accession>A0ABR6L8W4</accession>
<feature type="domain" description="Antitoxin Xre/MbcA/ParS-like N-terminal" evidence="1">
    <location>
        <begin position="14"/>
        <end position="86"/>
    </location>
</feature>
<feature type="domain" description="Antitoxin Xre/MbcA/ParS-like middle" evidence="2">
    <location>
        <begin position="129"/>
        <end position="176"/>
    </location>
</feature>
<protein>
    <recommendedName>
        <fullName evidence="5">DUF2384 domain-containing protein</fullName>
    </recommendedName>
</protein>
<name>A0ABR6L8W4_9HYPH</name>
<comment type="caution">
    <text evidence="3">The sequence shown here is derived from an EMBL/GenBank/DDBJ whole genome shotgun (WGS) entry which is preliminary data.</text>
</comment>
<dbReference type="Proteomes" id="UP000539538">
    <property type="component" value="Unassembled WGS sequence"/>
</dbReference>
<sequence>MNGDAPQRPQKFKKEDMAGLIAAEVEQLLARLDPDLKRPAIISAAKLAGVAATSYVFLSLKRQAALTTDLNDVADKLDSFIAEIAGVTRQELLAQRAADGGTTKPSKSPTPIPNPLSVVALHDWVGPSAGPTFLEENYGIPRSTLHRWQRRNEAIALLAGGKRHVFPLAQFVDGRPANGIADVSGVIGHSRLTWYWLSRPCDELDGYLPIDLLKMDRVQDVVQAARAYAKTVRLPENDPR</sequence>
<proteinExistence type="predicted"/>
<gene>
    <name evidence="3" type="ORF">GGQ99_005046</name>
</gene>
<evidence type="ECO:0000259" key="1">
    <source>
        <dbReference type="Pfam" id="PF23124"/>
    </source>
</evidence>
<keyword evidence="4" id="KW-1185">Reference proteome</keyword>
<dbReference type="EMBL" id="JACHOT010000011">
    <property type="protein sequence ID" value="MBB4653261.1"/>
    <property type="molecule type" value="Genomic_DNA"/>
</dbReference>
<organism evidence="3 4">
    <name type="scientific">Aminobacter niigataensis</name>
    <dbReference type="NCBI Taxonomy" id="83265"/>
    <lineage>
        <taxon>Bacteria</taxon>
        <taxon>Pseudomonadati</taxon>
        <taxon>Pseudomonadota</taxon>
        <taxon>Alphaproteobacteria</taxon>
        <taxon>Hyphomicrobiales</taxon>
        <taxon>Phyllobacteriaceae</taxon>
        <taxon>Aminobacter</taxon>
    </lineage>
</organism>